<gene>
    <name evidence="2" type="ORF">LY16_02017</name>
    <name evidence="1" type="ORF">XDD1_2390</name>
</gene>
<accession>A0A068QTG2</accession>
<evidence type="ECO:0000313" key="2">
    <source>
        <dbReference type="EMBL" id="TYP05649.1"/>
    </source>
</evidence>
<dbReference type="Proteomes" id="UP000032721">
    <property type="component" value="Chromosome"/>
</dbReference>
<dbReference type="EMBL" id="VNHN01000029">
    <property type="protein sequence ID" value="TYP05649.1"/>
    <property type="molecule type" value="Genomic_DNA"/>
</dbReference>
<dbReference type="EMBL" id="FO704550">
    <property type="protein sequence ID" value="CDG18089.1"/>
    <property type="molecule type" value="Genomic_DNA"/>
</dbReference>
<keyword evidence="4" id="KW-1185">Reference proteome</keyword>
<sequence length="123" mass="14000">MPGKRYQESNVSLLSIIILSWNAGKMLMADSGYTGEAFALSVKLLCGATVTIAKRSELHMFVVIPNHWMVERSLGWLEKYGQKHFYSNNIIGCRNNVIRDNRGTIQPRSKFTIGCRGKYQHFC</sequence>
<dbReference type="Proteomes" id="UP000324170">
    <property type="component" value="Unassembled WGS sequence"/>
</dbReference>
<protein>
    <recommendedName>
        <fullName evidence="5">Transposase</fullName>
    </recommendedName>
</protein>
<name>A0A068QTG2_9GAMM</name>
<dbReference type="KEGG" id="xdo:XDD1_2390"/>
<dbReference type="AlphaFoldDB" id="A0A068QTG2"/>
<dbReference type="HOGENOM" id="CLU_2014364_0_0_6"/>
<evidence type="ECO:0000313" key="1">
    <source>
        <dbReference type="EMBL" id="CDG18089.1"/>
    </source>
</evidence>
<evidence type="ECO:0000313" key="4">
    <source>
        <dbReference type="Proteomes" id="UP000324170"/>
    </source>
</evidence>
<evidence type="ECO:0008006" key="5">
    <source>
        <dbReference type="Google" id="ProtNLM"/>
    </source>
</evidence>
<proteinExistence type="predicted"/>
<evidence type="ECO:0000313" key="3">
    <source>
        <dbReference type="Proteomes" id="UP000032721"/>
    </source>
</evidence>
<reference evidence="2 4" key="2">
    <citation type="submission" date="2019-07" db="EMBL/GenBank/DDBJ databases">
        <title>Genomic Encyclopedia of Type Strains, Phase I: the one thousand microbial genomes (KMG-I) project.</title>
        <authorList>
            <person name="Kyrpides N."/>
        </authorList>
    </citation>
    <scope>NUCLEOTIDE SEQUENCE [LARGE SCALE GENOMIC DNA]</scope>
    <source>
        <strain evidence="2 4">DSM 17909</strain>
    </source>
</reference>
<organism evidence="1 3">
    <name type="scientific">Xenorhabdus doucetiae</name>
    <dbReference type="NCBI Taxonomy" id="351671"/>
    <lineage>
        <taxon>Bacteria</taxon>
        <taxon>Pseudomonadati</taxon>
        <taxon>Pseudomonadota</taxon>
        <taxon>Gammaproteobacteria</taxon>
        <taxon>Enterobacterales</taxon>
        <taxon>Morganellaceae</taxon>
        <taxon>Xenorhabdus</taxon>
    </lineage>
</organism>
<reference evidence="1 3" key="1">
    <citation type="submission" date="2013-07" db="EMBL/GenBank/DDBJ databases">
        <authorList>
            <person name="Genoscope - CEA"/>
        </authorList>
    </citation>
    <scope>NUCLEOTIDE SEQUENCE [LARGE SCALE GENOMIC DNA]</scope>
    <source>
        <strain evidence="1">FRM16</strain>
        <strain evidence="3">FRM16 / DSM 17909</strain>
    </source>
</reference>